<organism evidence="1 2">
    <name type="scientific">Catharanthus roseus</name>
    <name type="common">Madagascar periwinkle</name>
    <name type="synonym">Vinca rosea</name>
    <dbReference type="NCBI Taxonomy" id="4058"/>
    <lineage>
        <taxon>Eukaryota</taxon>
        <taxon>Viridiplantae</taxon>
        <taxon>Streptophyta</taxon>
        <taxon>Embryophyta</taxon>
        <taxon>Tracheophyta</taxon>
        <taxon>Spermatophyta</taxon>
        <taxon>Magnoliopsida</taxon>
        <taxon>eudicotyledons</taxon>
        <taxon>Gunneridae</taxon>
        <taxon>Pentapetalae</taxon>
        <taxon>asterids</taxon>
        <taxon>lamiids</taxon>
        <taxon>Gentianales</taxon>
        <taxon>Apocynaceae</taxon>
        <taxon>Rauvolfioideae</taxon>
        <taxon>Vinceae</taxon>
        <taxon>Catharanthinae</taxon>
        <taxon>Catharanthus</taxon>
    </lineage>
</organism>
<reference evidence="2" key="1">
    <citation type="journal article" date="2023" name="Nat. Plants">
        <title>Single-cell RNA sequencing provides a high-resolution roadmap for understanding the multicellular compartmentation of specialized metabolism.</title>
        <authorList>
            <person name="Sun S."/>
            <person name="Shen X."/>
            <person name="Li Y."/>
            <person name="Li Y."/>
            <person name="Wang S."/>
            <person name="Li R."/>
            <person name="Zhang H."/>
            <person name="Shen G."/>
            <person name="Guo B."/>
            <person name="Wei J."/>
            <person name="Xu J."/>
            <person name="St-Pierre B."/>
            <person name="Chen S."/>
            <person name="Sun C."/>
        </authorList>
    </citation>
    <scope>NUCLEOTIDE SEQUENCE [LARGE SCALE GENOMIC DNA]</scope>
</reference>
<gene>
    <name evidence="1" type="ORF">M9H77_21951</name>
</gene>
<dbReference type="EMBL" id="CM044705">
    <property type="protein sequence ID" value="KAI5662628.1"/>
    <property type="molecule type" value="Genomic_DNA"/>
</dbReference>
<dbReference type="Proteomes" id="UP001060085">
    <property type="component" value="Linkage Group LG05"/>
</dbReference>
<comment type="caution">
    <text evidence="1">The sequence shown here is derived from an EMBL/GenBank/DDBJ whole genome shotgun (WGS) entry which is preliminary data.</text>
</comment>
<name>A0ACC0ARQ1_CATRO</name>
<protein>
    <submittedName>
        <fullName evidence="1">Uncharacterized protein</fullName>
    </submittedName>
</protein>
<keyword evidence="2" id="KW-1185">Reference proteome</keyword>
<evidence type="ECO:0000313" key="1">
    <source>
        <dbReference type="EMBL" id="KAI5662628.1"/>
    </source>
</evidence>
<accession>A0ACC0ARQ1</accession>
<sequence length="350" mass="40440">MIEFLEILDLPTVGPAPTAVGRLLPALSLEHVTYCGRRRMGAQPIKTWRLMKQSLRNKFGVEHHERQRQNQAKQMSFHKLKMYLIEKVIHHKKKNSCTISEEKVKSVVGTKESEGTRKVSESLIENHESLKEEQEKEKQNEIEKSEETKEEMSLMIFEEDKREEMKERCCDISLPLNLLSMRRIQSQFLNFLTTTCGTKPNHGMKAKEEGMGKELSIGLEDTSLSLSLNPFLLYHEFSFKELKLFLDLYASYVTLVRNVMVNPFTCDLAFVIDHMLKCSSPCAYFEKQILVSVARIKPSYHDLELLHDNLFLDLLVANFSSSCASMWSKIHIFFGSIVEIGYDERVSCFP</sequence>
<evidence type="ECO:0000313" key="2">
    <source>
        <dbReference type="Proteomes" id="UP001060085"/>
    </source>
</evidence>
<proteinExistence type="predicted"/>